<dbReference type="GeneID" id="73044678"/>
<comment type="catalytic activity">
    <reaction evidence="4">
        <text>ATP + H2O = ADP + phosphate + H(+)</text>
        <dbReference type="Rhea" id="RHEA:13065"/>
        <dbReference type="ChEBI" id="CHEBI:15377"/>
        <dbReference type="ChEBI" id="CHEBI:15378"/>
        <dbReference type="ChEBI" id="CHEBI:30616"/>
        <dbReference type="ChEBI" id="CHEBI:43474"/>
        <dbReference type="ChEBI" id="CHEBI:456216"/>
        <dbReference type="EC" id="5.6.2.4"/>
    </reaction>
</comment>
<dbReference type="AlphaFoldDB" id="A0ABD5Q353"/>
<comment type="similarity">
    <text evidence="1">Belongs to the HerA family.</text>
</comment>
<keyword evidence="8" id="KW-1185">Reference proteome</keyword>
<dbReference type="InterPro" id="IPR002789">
    <property type="entry name" value="HerA_central"/>
</dbReference>
<dbReference type="RefSeq" id="WP_254269642.1">
    <property type="nucleotide sequence ID" value="NZ_CP100400.1"/>
</dbReference>
<dbReference type="InterPro" id="IPR008571">
    <property type="entry name" value="HerA-like"/>
</dbReference>
<comment type="caution">
    <text evidence="7">The sequence shown here is derived from an EMBL/GenBank/DDBJ whole genome shotgun (WGS) entry which is preliminary data.</text>
</comment>
<accession>A0ABD5Q353</accession>
<dbReference type="GO" id="GO:0043139">
    <property type="term" value="F:5'-3' DNA helicase activity"/>
    <property type="evidence" value="ECO:0007669"/>
    <property type="project" value="UniProtKB-EC"/>
</dbReference>
<protein>
    <submittedName>
        <fullName evidence="7">ATP-binding protein</fullName>
    </submittedName>
</protein>
<name>A0ABD5Q353_9EURY</name>
<keyword evidence="7" id="KW-0547">Nucleotide-binding</keyword>
<feature type="domain" description="Helicase HerA central" evidence="6">
    <location>
        <begin position="35"/>
        <end position="213"/>
    </location>
</feature>
<proteinExistence type="inferred from homology"/>
<dbReference type="SUPFAM" id="SSF52540">
    <property type="entry name" value="P-loop containing nucleoside triphosphate hydrolases"/>
    <property type="match status" value="1"/>
</dbReference>
<gene>
    <name evidence="7" type="ORF">ACFO9K_10185</name>
</gene>
<sequence>MPHVLGRRVPGEDRPDAVSGHLGAYRARDGSSGARVRIDLDGPHAGLVVGKRGYGKSYTLGVLAEELARTEGVAPVVVDPMGIFGSLADLGAEVVSRPRVAADALAPRAWCDLLGLAADSPAGALVWQAAAARSTLAGMREFVADADTKADRATRRSADNHLSLADSWGVFAADGLTASELLASLVDAGTSAGTVLDLSGLDSEPANAVVRAVASDLYDHCVTGNPTRLPWLLIDEAHAFFDGVASPALRTVLTRGRQPGLSLVAATQRPSALPPVAISQADLLLAHRLTSRADLDALAAARPSYLASCFEDRLPGAPGEVLFVDDATESVHAVRIRERQTPHGGGSPSATDR</sequence>
<evidence type="ECO:0000256" key="1">
    <source>
        <dbReference type="ARBA" id="ARBA00007816"/>
    </source>
</evidence>
<dbReference type="GO" id="GO:0005524">
    <property type="term" value="F:ATP binding"/>
    <property type="evidence" value="ECO:0007669"/>
    <property type="project" value="UniProtKB-KW"/>
</dbReference>
<evidence type="ECO:0000256" key="2">
    <source>
        <dbReference type="ARBA" id="ARBA00034617"/>
    </source>
</evidence>
<dbReference type="InterPro" id="IPR027417">
    <property type="entry name" value="P-loop_NTPase"/>
</dbReference>
<keyword evidence="7" id="KW-0067">ATP-binding</keyword>
<dbReference type="Proteomes" id="UP001595945">
    <property type="component" value="Unassembled WGS sequence"/>
</dbReference>
<evidence type="ECO:0000313" key="7">
    <source>
        <dbReference type="EMBL" id="MFC4824631.1"/>
    </source>
</evidence>
<dbReference type="Gene3D" id="3.40.50.300">
    <property type="entry name" value="P-loop containing nucleotide triphosphate hydrolases"/>
    <property type="match status" value="2"/>
</dbReference>
<comment type="catalytic activity">
    <reaction evidence="3">
        <text>ATP + H2O = ADP + phosphate + H(+)</text>
        <dbReference type="Rhea" id="RHEA:13065"/>
        <dbReference type="ChEBI" id="CHEBI:15377"/>
        <dbReference type="ChEBI" id="CHEBI:15378"/>
        <dbReference type="ChEBI" id="CHEBI:30616"/>
        <dbReference type="ChEBI" id="CHEBI:43474"/>
        <dbReference type="ChEBI" id="CHEBI:456216"/>
        <dbReference type="EC" id="5.6.2.3"/>
    </reaction>
</comment>
<dbReference type="Pfam" id="PF01935">
    <property type="entry name" value="DUF87"/>
    <property type="match status" value="1"/>
</dbReference>
<dbReference type="PANTHER" id="PTHR42957">
    <property type="entry name" value="HELICASE MJ1565-RELATED"/>
    <property type="match status" value="1"/>
</dbReference>
<evidence type="ECO:0000256" key="3">
    <source>
        <dbReference type="ARBA" id="ARBA00048954"/>
    </source>
</evidence>
<evidence type="ECO:0000313" key="8">
    <source>
        <dbReference type="Proteomes" id="UP001595945"/>
    </source>
</evidence>
<dbReference type="EMBL" id="JBHSHT010000001">
    <property type="protein sequence ID" value="MFC4824631.1"/>
    <property type="molecule type" value="Genomic_DNA"/>
</dbReference>
<evidence type="ECO:0000256" key="4">
    <source>
        <dbReference type="ARBA" id="ARBA00048988"/>
    </source>
</evidence>
<organism evidence="7 8">
    <name type="scientific">Halorussus aquaticus</name>
    <dbReference type="NCBI Taxonomy" id="2953748"/>
    <lineage>
        <taxon>Archaea</taxon>
        <taxon>Methanobacteriati</taxon>
        <taxon>Methanobacteriota</taxon>
        <taxon>Stenosarchaea group</taxon>
        <taxon>Halobacteria</taxon>
        <taxon>Halobacteriales</taxon>
        <taxon>Haladaptataceae</taxon>
        <taxon>Halorussus</taxon>
    </lineage>
</organism>
<evidence type="ECO:0000259" key="6">
    <source>
        <dbReference type="Pfam" id="PF01935"/>
    </source>
</evidence>
<dbReference type="GO" id="GO:0043138">
    <property type="term" value="F:3'-5' DNA helicase activity"/>
    <property type="evidence" value="ECO:0007669"/>
    <property type="project" value="UniProtKB-EC"/>
</dbReference>
<dbReference type="PANTHER" id="PTHR42957:SF1">
    <property type="entry name" value="HELICASE MJ1565-RELATED"/>
    <property type="match status" value="1"/>
</dbReference>
<feature type="region of interest" description="Disordered" evidence="5">
    <location>
        <begin position="1"/>
        <end position="20"/>
    </location>
</feature>
<evidence type="ECO:0000256" key="5">
    <source>
        <dbReference type="SAM" id="MobiDB-lite"/>
    </source>
</evidence>
<comment type="catalytic activity">
    <reaction evidence="2">
        <text>Couples ATP hydrolysis with the unwinding of duplex DNA by translocating in the 3'-5' direction.</text>
        <dbReference type="EC" id="5.6.2.4"/>
    </reaction>
</comment>
<reference evidence="7 8" key="1">
    <citation type="journal article" date="2019" name="Int. J. Syst. Evol. Microbiol.">
        <title>The Global Catalogue of Microorganisms (GCM) 10K type strain sequencing project: providing services to taxonomists for standard genome sequencing and annotation.</title>
        <authorList>
            <consortium name="The Broad Institute Genomics Platform"/>
            <consortium name="The Broad Institute Genome Sequencing Center for Infectious Disease"/>
            <person name="Wu L."/>
            <person name="Ma J."/>
        </authorList>
    </citation>
    <scope>NUCLEOTIDE SEQUENCE [LARGE SCALE GENOMIC DNA]</scope>
    <source>
        <strain evidence="7 8">XZYJ18</strain>
    </source>
</reference>